<keyword evidence="1" id="KW-0812">Transmembrane</keyword>
<evidence type="ECO:0000313" key="3">
    <source>
        <dbReference type="Proteomes" id="UP001205740"/>
    </source>
</evidence>
<feature type="transmembrane region" description="Helical" evidence="1">
    <location>
        <begin position="217"/>
        <end position="234"/>
    </location>
</feature>
<dbReference type="EMBL" id="JAMTCG010000002">
    <property type="protein sequence ID" value="MCP2159849.1"/>
    <property type="molecule type" value="Genomic_DNA"/>
</dbReference>
<feature type="transmembrane region" description="Helical" evidence="1">
    <location>
        <begin position="241"/>
        <end position="257"/>
    </location>
</feature>
<keyword evidence="3" id="KW-1185">Reference proteome</keyword>
<proteinExistence type="predicted"/>
<organism evidence="2 3">
    <name type="scientific">Williamsia serinedens</name>
    <dbReference type="NCBI Taxonomy" id="391736"/>
    <lineage>
        <taxon>Bacteria</taxon>
        <taxon>Bacillati</taxon>
        <taxon>Actinomycetota</taxon>
        <taxon>Actinomycetes</taxon>
        <taxon>Mycobacteriales</taxon>
        <taxon>Nocardiaceae</taxon>
        <taxon>Williamsia</taxon>
    </lineage>
</organism>
<dbReference type="RefSeq" id="WP_253653445.1">
    <property type="nucleotide sequence ID" value="NZ_BAAAOE010000001.1"/>
</dbReference>
<dbReference type="PROSITE" id="PS51257">
    <property type="entry name" value="PROKAR_LIPOPROTEIN"/>
    <property type="match status" value="1"/>
</dbReference>
<feature type="transmembrane region" description="Helical" evidence="1">
    <location>
        <begin position="42"/>
        <end position="60"/>
    </location>
</feature>
<reference evidence="2 3" key="1">
    <citation type="submission" date="2022-06" db="EMBL/GenBank/DDBJ databases">
        <title>Genomic Encyclopedia of Archaeal and Bacterial Type Strains, Phase II (KMG-II): from individual species to whole genera.</title>
        <authorList>
            <person name="Goeker M."/>
        </authorList>
    </citation>
    <scope>NUCLEOTIDE SEQUENCE [LARGE SCALE GENOMIC DNA]</scope>
    <source>
        <strain evidence="2 3">DSM 45037</strain>
    </source>
</reference>
<gene>
    <name evidence="2" type="ORF">LX12_001028</name>
</gene>
<feature type="transmembrane region" description="Helical" evidence="1">
    <location>
        <begin position="263"/>
        <end position="280"/>
    </location>
</feature>
<feature type="transmembrane region" description="Helical" evidence="1">
    <location>
        <begin position="340"/>
        <end position="366"/>
    </location>
</feature>
<evidence type="ECO:0000256" key="1">
    <source>
        <dbReference type="SAM" id="Phobius"/>
    </source>
</evidence>
<dbReference type="Proteomes" id="UP001205740">
    <property type="component" value="Unassembled WGS sequence"/>
</dbReference>
<feature type="transmembrane region" description="Helical" evidence="1">
    <location>
        <begin position="67"/>
        <end position="84"/>
    </location>
</feature>
<feature type="transmembrane region" description="Helical" evidence="1">
    <location>
        <begin position="90"/>
        <end position="109"/>
    </location>
</feature>
<feature type="transmembrane region" description="Helical" evidence="1">
    <location>
        <begin position="116"/>
        <end position="135"/>
    </location>
</feature>
<evidence type="ECO:0000313" key="2">
    <source>
        <dbReference type="EMBL" id="MCP2159849.1"/>
    </source>
</evidence>
<keyword evidence="1" id="KW-1133">Transmembrane helix</keyword>
<feature type="transmembrane region" description="Helical" evidence="1">
    <location>
        <begin position="386"/>
        <end position="408"/>
    </location>
</feature>
<feature type="transmembrane region" description="Helical" evidence="1">
    <location>
        <begin position="287"/>
        <end position="304"/>
    </location>
</feature>
<feature type="transmembrane region" description="Helical" evidence="1">
    <location>
        <begin position="186"/>
        <end position="205"/>
    </location>
</feature>
<name>A0ABT1GYQ4_9NOCA</name>
<protein>
    <submittedName>
        <fullName evidence="2">Uncharacterized protein</fullName>
    </submittedName>
</protein>
<feature type="transmembrane region" description="Helical" evidence="1">
    <location>
        <begin position="155"/>
        <end position="174"/>
    </location>
</feature>
<feature type="transmembrane region" description="Helical" evidence="1">
    <location>
        <begin position="310"/>
        <end position="328"/>
    </location>
</feature>
<accession>A0ABT1GYQ4</accession>
<keyword evidence="1" id="KW-0472">Membrane</keyword>
<comment type="caution">
    <text evidence="2">The sequence shown here is derived from an EMBL/GenBank/DDBJ whole genome shotgun (WGS) entry which is preliminary data.</text>
</comment>
<sequence length="415" mass="42613">MDRSQMIGAVAAASGGCGALLSLTTARQFVGRDAALGDVVVHAPETAAAVGIVVAILAAALTAGRDAAAPAVAAVGLVGVAATVDSSTHSWAAAWITSVLAGLAVGRLVAWASHRAVVIALAAGAVVGATVSFPLRHPLTIVVDGPNPEHAVDTRSVGTALAVISLICLVMATWRVRSVPSDEAAPIARVVAVCLGITAVAWALGIWFESAQPIKDWYWGWLLVPTVLLGAVMLRRRGGPTVLVVALAWAVIHSADLSWLPDVAWLLVLAPLAAVGVVVGRRVTRPELLLVVLVPCAATWLITGGAMSRAFSVLALFVVPVVVVAAFTSEVRRGPVSPGVLATAFTAVALWKTSPRAVVFLVASFGKSESYSVDVGRYFLPQSITLAAQYVLPAVATLGICAAALVVVRRRVSDA</sequence>